<name>A0A158D3C1_9BURK</name>
<evidence type="ECO:0000256" key="7">
    <source>
        <dbReference type="ARBA" id="ARBA00023065"/>
    </source>
</evidence>
<keyword evidence="6 11" id="KW-0732">Signal</keyword>
<keyword evidence="9" id="KW-0472">Membrane</keyword>
<keyword evidence="3" id="KW-0813">Transport</keyword>
<keyword evidence="8" id="KW-0626">Porin</keyword>
<keyword evidence="10" id="KW-0998">Cell outer membrane</keyword>
<dbReference type="STRING" id="1777140.AWB79_06338"/>
<feature type="domain" description="Porin" evidence="12">
    <location>
        <begin position="9"/>
        <end position="341"/>
    </location>
</feature>
<dbReference type="PANTHER" id="PTHR34501:SF9">
    <property type="entry name" value="MAJOR OUTER MEMBRANE PROTEIN P.IA"/>
    <property type="match status" value="1"/>
</dbReference>
<evidence type="ECO:0000256" key="9">
    <source>
        <dbReference type="ARBA" id="ARBA00023136"/>
    </source>
</evidence>
<evidence type="ECO:0000256" key="2">
    <source>
        <dbReference type="ARBA" id="ARBA00011233"/>
    </source>
</evidence>
<evidence type="ECO:0000259" key="12">
    <source>
        <dbReference type="Pfam" id="PF13609"/>
    </source>
</evidence>
<dbReference type="SUPFAM" id="SSF56935">
    <property type="entry name" value="Porins"/>
    <property type="match status" value="1"/>
</dbReference>
<feature type="chain" id="PRO_5007623609" evidence="11">
    <location>
        <begin position="20"/>
        <end position="378"/>
    </location>
</feature>
<sequence length="378" mass="40158">MKKLPLLMLLALAPAYSQAQSSVTLYGIADAGVLYVNNSGGHQLYSVASGNEQGTRWGLRVVEDLGSGLSAVAQLENGTNIMTGAALQGGRMFGRQSWVGLSHTQYGTLTLGRQYNPMQDLLAPLQIASSTSLTAFGSHPFDNDNIGLLVRQNNTAKYMTPTIGGFRAGASYSFSNNTNFARNRAYSAALTYAMGPVTVAAGYSRFMNPAVSTDGALPSDNYYSAATTPFLASAQTVQQWGVGANYKMGSLILGAIYTGALFENPTSGSLFSGATGSGGGTGSVRFQNAELSARYYFRPDILASIGESYTHATQGSGSGNYWQTSAGVQYFLSKRTDLYLNGLFMQTSSNLRAWFAYTPAPSSTDRQVAVVAGIRHKF</sequence>
<evidence type="ECO:0000256" key="10">
    <source>
        <dbReference type="ARBA" id="ARBA00023237"/>
    </source>
</evidence>
<dbReference type="GO" id="GO:0046930">
    <property type="term" value="C:pore complex"/>
    <property type="evidence" value="ECO:0007669"/>
    <property type="project" value="UniProtKB-KW"/>
</dbReference>
<comment type="subunit">
    <text evidence="2">Homotrimer.</text>
</comment>
<keyword evidence="5" id="KW-0812">Transmembrane</keyword>
<dbReference type="GO" id="GO:0009279">
    <property type="term" value="C:cell outer membrane"/>
    <property type="evidence" value="ECO:0007669"/>
    <property type="project" value="UniProtKB-SubCell"/>
</dbReference>
<evidence type="ECO:0000256" key="11">
    <source>
        <dbReference type="SAM" id="SignalP"/>
    </source>
</evidence>
<keyword evidence="4" id="KW-1134">Transmembrane beta strand</keyword>
<reference evidence="13" key="1">
    <citation type="submission" date="2016-01" db="EMBL/GenBank/DDBJ databases">
        <authorList>
            <person name="Peeters C."/>
        </authorList>
    </citation>
    <scope>NUCLEOTIDE SEQUENCE</scope>
    <source>
        <strain evidence="13">LMG 29322</strain>
    </source>
</reference>
<accession>A0A158D3C1</accession>
<dbReference type="Proteomes" id="UP000054851">
    <property type="component" value="Unassembled WGS sequence"/>
</dbReference>
<dbReference type="GO" id="GO:0006811">
    <property type="term" value="P:monoatomic ion transport"/>
    <property type="evidence" value="ECO:0007669"/>
    <property type="project" value="UniProtKB-KW"/>
</dbReference>
<dbReference type="OrthoDB" id="8982743at2"/>
<proteinExistence type="predicted"/>
<dbReference type="InterPro" id="IPR033900">
    <property type="entry name" value="Gram_neg_porin_domain"/>
</dbReference>
<dbReference type="InterPro" id="IPR050298">
    <property type="entry name" value="Gram-neg_bact_OMP"/>
</dbReference>
<dbReference type="CDD" id="cd00342">
    <property type="entry name" value="gram_neg_porins"/>
    <property type="match status" value="1"/>
</dbReference>
<evidence type="ECO:0000256" key="8">
    <source>
        <dbReference type="ARBA" id="ARBA00023114"/>
    </source>
</evidence>
<protein>
    <submittedName>
        <fullName evidence="13">Outer membrane protein (Porin)</fullName>
    </submittedName>
</protein>
<dbReference type="GO" id="GO:0015288">
    <property type="term" value="F:porin activity"/>
    <property type="evidence" value="ECO:0007669"/>
    <property type="project" value="UniProtKB-KW"/>
</dbReference>
<evidence type="ECO:0000313" key="14">
    <source>
        <dbReference type="Proteomes" id="UP000054851"/>
    </source>
</evidence>
<comment type="subcellular location">
    <subcellularLocation>
        <location evidence="1">Cell outer membrane</location>
        <topology evidence="1">Multi-pass membrane protein</topology>
    </subcellularLocation>
</comment>
<evidence type="ECO:0000313" key="13">
    <source>
        <dbReference type="EMBL" id="SAK88860.1"/>
    </source>
</evidence>
<evidence type="ECO:0000256" key="5">
    <source>
        <dbReference type="ARBA" id="ARBA00022692"/>
    </source>
</evidence>
<dbReference type="AlphaFoldDB" id="A0A158D3C1"/>
<dbReference type="Gene3D" id="2.40.160.10">
    <property type="entry name" value="Porin"/>
    <property type="match status" value="1"/>
</dbReference>
<evidence type="ECO:0000256" key="3">
    <source>
        <dbReference type="ARBA" id="ARBA00022448"/>
    </source>
</evidence>
<feature type="signal peptide" evidence="11">
    <location>
        <begin position="1"/>
        <end position="19"/>
    </location>
</feature>
<evidence type="ECO:0000256" key="4">
    <source>
        <dbReference type="ARBA" id="ARBA00022452"/>
    </source>
</evidence>
<dbReference type="InterPro" id="IPR023614">
    <property type="entry name" value="Porin_dom_sf"/>
</dbReference>
<comment type="caution">
    <text evidence="13">The sequence shown here is derived from an EMBL/GenBank/DDBJ whole genome shotgun (WGS) entry which is preliminary data.</text>
</comment>
<dbReference type="PANTHER" id="PTHR34501">
    <property type="entry name" value="PROTEIN YDDL-RELATED"/>
    <property type="match status" value="1"/>
</dbReference>
<evidence type="ECO:0000256" key="1">
    <source>
        <dbReference type="ARBA" id="ARBA00004571"/>
    </source>
</evidence>
<gene>
    <name evidence="13" type="ORF">AWB79_06338</name>
</gene>
<evidence type="ECO:0000256" key="6">
    <source>
        <dbReference type="ARBA" id="ARBA00022729"/>
    </source>
</evidence>
<organism evidence="13 14">
    <name type="scientific">Caballeronia hypogeia</name>
    <dbReference type="NCBI Taxonomy" id="1777140"/>
    <lineage>
        <taxon>Bacteria</taxon>
        <taxon>Pseudomonadati</taxon>
        <taxon>Pseudomonadota</taxon>
        <taxon>Betaproteobacteria</taxon>
        <taxon>Burkholderiales</taxon>
        <taxon>Burkholderiaceae</taxon>
        <taxon>Caballeronia</taxon>
    </lineage>
</organism>
<dbReference type="EMBL" id="FCOA02000033">
    <property type="protein sequence ID" value="SAK88860.1"/>
    <property type="molecule type" value="Genomic_DNA"/>
</dbReference>
<dbReference type="RefSeq" id="WP_063963596.1">
    <property type="nucleotide sequence ID" value="NZ_FCOA02000033.1"/>
</dbReference>
<keyword evidence="14" id="KW-1185">Reference proteome</keyword>
<dbReference type="Pfam" id="PF13609">
    <property type="entry name" value="Porin_4"/>
    <property type="match status" value="1"/>
</dbReference>
<keyword evidence="7" id="KW-0406">Ion transport</keyword>